<dbReference type="AlphaFoldDB" id="A0A446BX92"/>
<sequence length="414" mass="43114">MTVYSSDVSCTCMHMWEEIESDKRDPVSQRQPEPSPFVLPFLRFFPLSSYEATLASTLDLEDGLGQAGDVFAGDAGDRDAAVAGGVDAVLLGQGVHLLGRQAGVGKHADLAGDVAPVVLGPELLQVLLEQGAHGDDAVGHALDLAEPLVVQGRGVEDLGRDARPVDRRVRVHGPHQDLDLRVDPLALLGVGAHHGEGADALAVQAHVLGEGLRQADVVALRDEVAHREGVLVDVAAGEALVRHVEEGKVALGLDGRLDLLPLVNGGVDAGRVVRARVEQEQAAVRGLVDVGEHALKVQADRLLVVVGVLLDLQAGVLEHGGVVGPRRRWDVDGLGAGVEASEEGGADAQGAGARDGLRDGQAVEGRAVLAVGEHGGGLGELGHARDAGILLVQARRDHLLLGLAHRRQHVGLSL</sequence>
<accession>A0A446BX92</accession>
<organism evidence="1 2">
    <name type="scientific">Thermothielavioides terrestris</name>
    <dbReference type="NCBI Taxonomy" id="2587410"/>
    <lineage>
        <taxon>Eukaryota</taxon>
        <taxon>Fungi</taxon>
        <taxon>Dikarya</taxon>
        <taxon>Ascomycota</taxon>
        <taxon>Pezizomycotina</taxon>
        <taxon>Sordariomycetes</taxon>
        <taxon>Sordariomycetidae</taxon>
        <taxon>Sordariales</taxon>
        <taxon>Chaetomiaceae</taxon>
        <taxon>Thermothielavioides</taxon>
    </lineage>
</organism>
<dbReference type="Proteomes" id="UP000289323">
    <property type="component" value="Unassembled WGS sequence"/>
</dbReference>
<reference evidence="1 2" key="1">
    <citation type="submission" date="2018-04" db="EMBL/GenBank/DDBJ databases">
        <authorList>
            <person name="Huttner S."/>
            <person name="Dainat J."/>
        </authorList>
    </citation>
    <scope>NUCLEOTIDE SEQUENCE [LARGE SCALE GENOMIC DNA]</scope>
</reference>
<evidence type="ECO:0000313" key="2">
    <source>
        <dbReference type="Proteomes" id="UP000289323"/>
    </source>
</evidence>
<feature type="non-terminal residue" evidence="1">
    <location>
        <position position="414"/>
    </location>
</feature>
<dbReference type="EMBL" id="OUUZ01000019">
    <property type="protein sequence ID" value="SPQ27110.1"/>
    <property type="molecule type" value="Genomic_DNA"/>
</dbReference>
<gene>
    <name evidence="1" type="ORF">TT172_LOCUS9528</name>
</gene>
<protein>
    <submittedName>
        <fullName evidence="1">070a5395-570f-4e64-8965-0c6b2a1fe54c</fullName>
    </submittedName>
</protein>
<name>A0A446BX92_9PEZI</name>
<proteinExistence type="predicted"/>
<evidence type="ECO:0000313" key="1">
    <source>
        <dbReference type="EMBL" id="SPQ27110.1"/>
    </source>
</evidence>